<keyword evidence="3" id="KW-0472">Membrane</keyword>
<comment type="subcellular location">
    <subcellularLocation>
        <location evidence="1">Nucleus</location>
    </subcellularLocation>
</comment>
<dbReference type="GO" id="GO:0005634">
    <property type="term" value="C:nucleus"/>
    <property type="evidence" value="ECO:0007669"/>
    <property type="project" value="UniProtKB-SubCell"/>
</dbReference>
<keyword evidence="3" id="KW-1133">Transmembrane helix</keyword>
<feature type="compositionally biased region" description="Polar residues" evidence="2">
    <location>
        <begin position="76"/>
        <end position="87"/>
    </location>
</feature>
<dbReference type="InterPro" id="IPR009057">
    <property type="entry name" value="Homeodomain-like_sf"/>
</dbReference>
<dbReference type="SUPFAM" id="SSF46689">
    <property type="entry name" value="Homeodomain-like"/>
    <property type="match status" value="1"/>
</dbReference>
<gene>
    <name evidence="4" type="ORF">TCMB3V08_LOCUS11081</name>
</gene>
<feature type="region of interest" description="Disordered" evidence="2">
    <location>
        <begin position="47"/>
        <end position="93"/>
    </location>
</feature>
<dbReference type="EMBL" id="OE187923">
    <property type="protein sequence ID" value="CAD7578541.1"/>
    <property type="molecule type" value="Genomic_DNA"/>
</dbReference>
<dbReference type="AlphaFoldDB" id="A0A7R9PDA3"/>
<evidence type="ECO:0000313" key="4">
    <source>
        <dbReference type="EMBL" id="CAD7578541.1"/>
    </source>
</evidence>
<proteinExistence type="predicted"/>
<organism evidence="4">
    <name type="scientific">Timema californicum</name>
    <name type="common">California timema</name>
    <name type="synonym">Walking stick</name>
    <dbReference type="NCBI Taxonomy" id="61474"/>
    <lineage>
        <taxon>Eukaryota</taxon>
        <taxon>Metazoa</taxon>
        <taxon>Ecdysozoa</taxon>
        <taxon>Arthropoda</taxon>
        <taxon>Hexapoda</taxon>
        <taxon>Insecta</taxon>
        <taxon>Pterygota</taxon>
        <taxon>Neoptera</taxon>
        <taxon>Polyneoptera</taxon>
        <taxon>Phasmatodea</taxon>
        <taxon>Timematodea</taxon>
        <taxon>Timematoidea</taxon>
        <taxon>Timematidae</taxon>
        <taxon>Timema</taxon>
    </lineage>
</organism>
<accession>A0A7R9PDA3</accession>
<evidence type="ECO:0000256" key="2">
    <source>
        <dbReference type="SAM" id="MobiDB-lite"/>
    </source>
</evidence>
<sequence length="166" mass="18345">MVCNYKRKGERQSWGSGNMLKAIEAVKASLTAATTYNVPRNTLKRRVLNQNMRATGNKKEFGEPPPTDRTAAPSLQAGSSSSNTSVLDKTYDPQPGSSFYIRLEDVSPVPHVSGEKRKSNARKKGRPFHASVFKSSLAFTWLGGISFFLYSRSLPCRCPPATHSQY</sequence>
<keyword evidence="3" id="KW-0812">Transmembrane</keyword>
<protein>
    <submittedName>
        <fullName evidence="4">(California timema) hypothetical protein</fullName>
    </submittedName>
</protein>
<reference evidence="4" key="1">
    <citation type="submission" date="2020-11" db="EMBL/GenBank/DDBJ databases">
        <authorList>
            <person name="Tran Van P."/>
        </authorList>
    </citation>
    <scope>NUCLEOTIDE SEQUENCE</scope>
</reference>
<evidence type="ECO:0000256" key="1">
    <source>
        <dbReference type="ARBA" id="ARBA00004123"/>
    </source>
</evidence>
<feature type="transmembrane region" description="Helical" evidence="3">
    <location>
        <begin position="132"/>
        <end position="150"/>
    </location>
</feature>
<name>A0A7R9PDA3_TIMCA</name>
<evidence type="ECO:0000256" key="3">
    <source>
        <dbReference type="SAM" id="Phobius"/>
    </source>
</evidence>